<dbReference type="AlphaFoldDB" id="A0AAW2S722"/>
<dbReference type="Gene3D" id="3.60.10.10">
    <property type="entry name" value="Endonuclease/exonuclease/phosphatase"/>
    <property type="match status" value="1"/>
</dbReference>
<dbReference type="InterPro" id="IPR036691">
    <property type="entry name" value="Endo/exonu/phosph_ase_sf"/>
</dbReference>
<comment type="caution">
    <text evidence="1">The sequence shown here is derived from an EMBL/GenBank/DDBJ whole genome shotgun (WGS) entry which is preliminary data.</text>
</comment>
<accession>A0AAW2S722</accession>
<reference evidence="1" key="2">
    <citation type="journal article" date="2024" name="Plant">
        <title>Genomic evolution and insights into agronomic trait innovations of Sesamum species.</title>
        <authorList>
            <person name="Miao H."/>
            <person name="Wang L."/>
            <person name="Qu L."/>
            <person name="Liu H."/>
            <person name="Sun Y."/>
            <person name="Le M."/>
            <person name="Wang Q."/>
            <person name="Wei S."/>
            <person name="Zheng Y."/>
            <person name="Lin W."/>
            <person name="Duan Y."/>
            <person name="Cao H."/>
            <person name="Xiong S."/>
            <person name="Wang X."/>
            <person name="Wei L."/>
            <person name="Li C."/>
            <person name="Ma Q."/>
            <person name="Ju M."/>
            <person name="Zhao R."/>
            <person name="Li G."/>
            <person name="Mu C."/>
            <person name="Tian Q."/>
            <person name="Mei H."/>
            <person name="Zhang T."/>
            <person name="Gao T."/>
            <person name="Zhang H."/>
        </authorList>
    </citation>
    <scope>NUCLEOTIDE SEQUENCE</scope>
    <source>
        <strain evidence="1">G02</strain>
    </source>
</reference>
<dbReference type="EMBL" id="JACGWJ010000011">
    <property type="protein sequence ID" value="KAL0387438.1"/>
    <property type="molecule type" value="Genomic_DNA"/>
</dbReference>
<reference evidence="1" key="1">
    <citation type="submission" date="2020-06" db="EMBL/GenBank/DDBJ databases">
        <authorList>
            <person name="Li T."/>
            <person name="Hu X."/>
            <person name="Zhang T."/>
            <person name="Song X."/>
            <person name="Zhang H."/>
            <person name="Dai N."/>
            <person name="Sheng W."/>
            <person name="Hou X."/>
            <person name="Wei L."/>
        </authorList>
    </citation>
    <scope>NUCLEOTIDE SEQUENCE</scope>
    <source>
        <strain evidence="1">G02</strain>
        <tissue evidence="1">Leaf</tissue>
    </source>
</reference>
<name>A0AAW2S722_SESRA</name>
<evidence type="ECO:0000313" key="1">
    <source>
        <dbReference type="EMBL" id="KAL0387438.1"/>
    </source>
</evidence>
<protein>
    <submittedName>
        <fullName evidence="1">Uncharacterized protein</fullName>
    </submittedName>
</protein>
<dbReference type="SUPFAM" id="SSF56219">
    <property type="entry name" value="DNase I-like"/>
    <property type="match status" value="1"/>
</dbReference>
<dbReference type="PANTHER" id="PTHR33710:SF62">
    <property type="entry name" value="DUF4283 DOMAIN PROTEIN"/>
    <property type="match status" value="1"/>
</dbReference>
<sequence length="248" mass="29077">MRRFREAFSAADLYDLGYEGDQFTWCNCHPEPDTIYVRLDRVCADPIWRSRFPSTVVRHIPTILSDHAVIMVDSENTPRPPWIKHKPFWFEAAWASSPDCEQIVRESWTLWIGHPSSSLLAKQKVCAARLQDWNSTTRAFHNRRWVKVCEEKILGIQHQLVTAKSKLEENKIRADMEQLLTEEEVYRKQRGKIHWLWEGDGNTSFFHNKISTRRRTNAITPGLRMARASGLIGRRTFGTILRHIFVTF</sequence>
<organism evidence="1">
    <name type="scientific">Sesamum radiatum</name>
    <name type="common">Black benniseed</name>
    <dbReference type="NCBI Taxonomy" id="300843"/>
    <lineage>
        <taxon>Eukaryota</taxon>
        <taxon>Viridiplantae</taxon>
        <taxon>Streptophyta</taxon>
        <taxon>Embryophyta</taxon>
        <taxon>Tracheophyta</taxon>
        <taxon>Spermatophyta</taxon>
        <taxon>Magnoliopsida</taxon>
        <taxon>eudicotyledons</taxon>
        <taxon>Gunneridae</taxon>
        <taxon>Pentapetalae</taxon>
        <taxon>asterids</taxon>
        <taxon>lamiids</taxon>
        <taxon>Lamiales</taxon>
        <taxon>Pedaliaceae</taxon>
        <taxon>Sesamum</taxon>
    </lineage>
</organism>
<dbReference type="PANTHER" id="PTHR33710">
    <property type="entry name" value="BNAC02G09200D PROTEIN"/>
    <property type="match status" value="1"/>
</dbReference>
<proteinExistence type="predicted"/>
<gene>
    <name evidence="1" type="ORF">Sradi_2625600</name>
</gene>